<dbReference type="RefSeq" id="WP_028482027.1">
    <property type="nucleotide sequence ID" value="NZ_LVVZ01000003.1"/>
</dbReference>
<dbReference type="CDD" id="cd07247">
    <property type="entry name" value="SgaA_N_like"/>
    <property type="match status" value="1"/>
</dbReference>
<dbReference type="Gene3D" id="3.10.180.10">
    <property type="entry name" value="2,3-Dihydroxybiphenyl 1,2-Dioxygenase, domain 1"/>
    <property type="match status" value="1"/>
</dbReference>
<dbReference type="Proteomes" id="UP000185783">
    <property type="component" value="Unassembled WGS sequence"/>
</dbReference>
<dbReference type="InterPro" id="IPR052164">
    <property type="entry name" value="Anthracycline_SecMetBiosynth"/>
</dbReference>
<proteinExistence type="predicted"/>
<dbReference type="EMBL" id="LVVZ01000003">
    <property type="protein sequence ID" value="OKL45812.1"/>
    <property type="molecule type" value="Genomic_DNA"/>
</dbReference>
<gene>
    <name evidence="2" type="ORF">A3843_01415</name>
</gene>
<dbReference type="PROSITE" id="PS51819">
    <property type="entry name" value="VOC"/>
    <property type="match status" value="1"/>
</dbReference>
<evidence type="ECO:0000259" key="1">
    <source>
        <dbReference type="PROSITE" id="PS51819"/>
    </source>
</evidence>
<dbReference type="SUPFAM" id="SSF54593">
    <property type="entry name" value="Glyoxalase/Bleomycin resistance protein/Dihydroxybiphenyl dioxygenase"/>
    <property type="match status" value="1"/>
</dbReference>
<reference evidence="2 3" key="1">
    <citation type="submission" date="2016-03" db="EMBL/GenBank/DDBJ databases">
        <title>Genome sequence of Nesiotobacter sp. nov., a moderately halophilic alphaproteobacterium isolated from the Yellow Sea, China.</title>
        <authorList>
            <person name="Zhang G."/>
            <person name="Zhang R."/>
        </authorList>
    </citation>
    <scope>NUCLEOTIDE SEQUENCE [LARGE SCALE GENOMIC DNA]</scope>
    <source>
        <strain evidence="2 3">WB1-6</strain>
    </source>
</reference>
<dbReference type="PANTHER" id="PTHR33993:SF1">
    <property type="entry name" value="GLYOXALASE FAMILY PROTEIN"/>
    <property type="match status" value="1"/>
</dbReference>
<dbReference type="OrthoDB" id="9792323at2"/>
<dbReference type="InterPro" id="IPR037523">
    <property type="entry name" value="VOC_core"/>
</dbReference>
<dbReference type="Pfam" id="PF00903">
    <property type="entry name" value="Glyoxalase"/>
    <property type="match status" value="1"/>
</dbReference>
<sequence length="117" mass="13043">MSQNNRINYIEFPAKELEPIKSFYTDVFGWTFTDYGDAYSAFSDGALNGGFYKADIASSAQDGAALVVLYADELEDAMARVEHHGGKVVKDIFDFPGGRRFHFQDPSGNELSVWSDK</sequence>
<dbReference type="InterPro" id="IPR004360">
    <property type="entry name" value="Glyas_Fos-R_dOase_dom"/>
</dbReference>
<keyword evidence="3" id="KW-1185">Reference proteome</keyword>
<dbReference type="InterPro" id="IPR029068">
    <property type="entry name" value="Glyas_Bleomycin-R_OHBP_Dase"/>
</dbReference>
<evidence type="ECO:0000313" key="3">
    <source>
        <dbReference type="Proteomes" id="UP000185783"/>
    </source>
</evidence>
<comment type="caution">
    <text evidence="2">The sequence shown here is derived from an EMBL/GenBank/DDBJ whole genome shotgun (WGS) entry which is preliminary data.</text>
</comment>
<protein>
    <submittedName>
        <fullName evidence="2">Glyoxalase</fullName>
    </submittedName>
</protein>
<evidence type="ECO:0000313" key="2">
    <source>
        <dbReference type="EMBL" id="OKL45812.1"/>
    </source>
</evidence>
<dbReference type="PANTHER" id="PTHR33993">
    <property type="entry name" value="GLYOXALASE-RELATED"/>
    <property type="match status" value="1"/>
</dbReference>
<organism evidence="2 3">
    <name type="scientific">Pseudovibrio exalbescens</name>
    <dbReference type="NCBI Taxonomy" id="197461"/>
    <lineage>
        <taxon>Bacteria</taxon>
        <taxon>Pseudomonadati</taxon>
        <taxon>Pseudomonadota</taxon>
        <taxon>Alphaproteobacteria</taxon>
        <taxon>Hyphomicrobiales</taxon>
        <taxon>Stappiaceae</taxon>
        <taxon>Pseudovibrio</taxon>
    </lineage>
</organism>
<name>A0A1U7JM91_9HYPH</name>
<dbReference type="AlphaFoldDB" id="A0A1U7JM91"/>
<feature type="domain" description="VOC" evidence="1">
    <location>
        <begin position="6"/>
        <end position="116"/>
    </location>
</feature>
<accession>A0A1U7JM91</accession>